<gene>
    <name evidence="2" type="ORF">GCM10010124_14790</name>
</gene>
<dbReference type="EMBL" id="BMQC01000004">
    <property type="protein sequence ID" value="GGK23340.1"/>
    <property type="molecule type" value="Genomic_DNA"/>
</dbReference>
<comment type="caution">
    <text evidence="2">The sequence shown here is derived from an EMBL/GenBank/DDBJ whole genome shotgun (WGS) entry which is preliminary data.</text>
</comment>
<dbReference type="Gene3D" id="3.10.450.40">
    <property type="match status" value="1"/>
</dbReference>
<evidence type="ECO:0000313" key="2">
    <source>
        <dbReference type="EMBL" id="GGK23340.1"/>
    </source>
</evidence>
<protein>
    <recommendedName>
        <fullName evidence="1">IraD/Gp25-like domain-containing protein</fullName>
    </recommendedName>
</protein>
<name>A0A8J3BLN8_9ACTN</name>
<dbReference type="Proteomes" id="UP000662200">
    <property type="component" value="Unassembled WGS sequence"/>
</dbReference>
<evidence type="ECO:0000259" key="1">
    <source>
        <dbReference type="Pfam" id="PF04965"/>
    </source>
</evidence>
<dbReference type="Pfam" id="PF04965">
    <property type="entry name" value="GPW_gp25"/>
    <property type="match status" value="1"/>
</dbReference>
<feature type="domain" description="IraD/Gp25-like" evidence="1">
    <location>
        <begin position="29"/>
        <end position="118"/>
    </location>
</feature>
<reference evidence="2" key="1">
    <citation type="journal article" date="2014" name="Int. J. Syst. Evol. Microbiol.">
        <title>Complete genome sequence of Corynebacterium casei LMG S-19264T (=DSM 44701T), isolated from a smear-ripened cheese.</title>
        <authorList>
            <consortium name="US DOE Joint Genome Institute (JGI-PGF)"/>
            <person name="Walter F."/>
            <person name="Albersmeier A."/>
            <person name="Kalinowski J."/>
            <person name="Ruckert C."/>
        </authorList>
    </citation>
    <scope>NUCLEOTIDE SEQUENCE</scope>
    <source>
        <strain evidence="2">JCM 3091</strain>
    </source>
</reference>
<keyword evidence="3" id="KW-1185">Reference proteome</keyword>
<dbReference type="InterPro" id="IPR007048">
    <property type="entry name" value="IraD/Gp25-like"/>
</dbReference>
<dbReference type="RefSeq" id="WP_229789423.1">
    <property type="nucleotide sequence ID" value="NZ_BMQC01000004.1"/>
</dbReference>
<organism evidence="2 3">
    <name type="scientific">Pilimelia terevasa</name>
    <dbReference type="NCBI Taxonomy" id="53372"/>
    <lineage>
        <taxon>Bacteria</taxon>
        <taxon>Bacillati</taxon>
        <taxon>Actinomycetota</taxon>
        <taxon>Actinomycetes</taxon>
        <taxon>Micromonosporales</taxon>
        <taxon>Micromonosporaceae</taxon>
        <taxon>Pilimelia</taxon>
    </lineage>
</organism>
<dbReference type="AlphaFoldDB" id="A0A8J3BLN8"/>
<reference evidence="2" key="2">
    <citation type="submission" date="2020-09" db="EMBL/GenBank/DDBJ databases">
        <authorList>
            <person name="Sun Q."/>
            <person name="Ohkuma M."/>
        </authorList>
    </citation>
    <scope>NUCLEOTIDE SEQUENCE</scope>
    <source>
        <strain evidence="2">JCM 3091</strain>
    </source>
</reference>
<sequence length="160" mass="16960">MSVEPDLIGARWAYPVRTDATGAVALVRGDRALAESIRLILGTAPGERPMRPAFGCAIHDLVFAPADAATAGQIAYAVRVALELFEPRITVDDVRVSFADADAGALLIDVHYTARNSNDPRNLVFPFYVIPPEGRAPDPAEVAAAADALDAVPQRRAVTA</sequence>
<dbReference type="SUPFAM" id="SSF160719">
    <property type="entry name" value="gpW/gp25-like"/>
    <property type="match status" value="1"/>
</dbReference>
<accession>A0A8J3BLN8</accession>
<evidence type="ECO:0000313" key="3">
    <source>
        <dbReference type="Proteomes" id="UP000662200"/>
    </source>
</evidence>
<proteinExistence type="predicted"/>